<feature type="compositionally biased region" description="Polar residues" evidence="1">
    <location>
        <begin position="137"/>
        <end position="159"/>
    </location>
</feature>
<reference evidence="2 3" key="1">
    <citation type="submission" date="2018-03" db="EMBL/GenBank/DDBJ databases">
        <authorList>
            <person name="Guldener U."/>
        </authorList>
    </citation>
    <scope>NUCLEOTIDE SEQUENCE [LARGE SCALE GENOMIC DNA]</scope>
    <source>
        <strain evidence="2 3">NBRC100155</strain>
    </source>
</reference>
<evidence type="ECO:0000313" key="3">
    <source>
        <dbReference type="Proteomes" id="UP000324022"/>
    </source>
</evidence>
<evidence type="ECO:0000256" key="1">
    <source>
        <dbReference type="SAM" id="MobiDB-lite"/>
    </source>
</evidence>
<name>A0A5C3DP55_9BASI</name>
<feature type="compositionally biased region" description="Low complexity" evidence="1">
    <location>
        <begin position="242"/>
        <end position="257"/>
    </location>
</feature>
<feature type="compositionally biased region" description="Basic and acidic residues" evidence="1">
    <location>
        <begin position="391"/>
        <end position="411"/>
    </location>
</feature>
<gene>
    <name evidence="2" type="ORF">UTRI_00385_B</name>
</gene>
<feature type="region of interest" description="Disordered" evidence="1">
    <location>
        <begin position="235"/>
        <end position="257"/>
    </location>
</feature>
<feature type="region of interest" description="Disordered" evidence="1">
    <location>
        <begin position="265"/>
        <end position="284"/>
    </location>
</feature>
<feature type="compositionally biased region" description="Polar residues" evidence="1">
    <location>
        <begin position="540"/>
        <end position="549"/>
    </location>
</feature>
<feature type="region of interest" description="Disordered" evidence="1">
    <location>
        <begin position="360"/>
        <end position="600"/>
    </location>
</feature>
<sequence length="600" mass="65410">MDTSTPWAWRLDPLSGHSSSLGPSTSASLISTDPLSSLSKPLAGSSSADGVFWQEFRPPLKRLSRKQRKRARLHRFDSDEEDDKTVTLNEEGRKAEAASEDEDANDLGHTSSEGSDSEDDDKKSSQSENNDSKTEMEGSNSESKSNISPQEAASLTQARLSRRKQHDPAISSTQLIAHAIHSHISSGTEDVTQHAAHEISPSPLTYKETVRLTRLIAMLFRFPKSSRRIVRRRARNNQLADETPASHPSSASSTAAATEAAVKIKSKYRSESTPSSSSSRKPRILARVHQDDAKLDSRAVLQLIALIPAALPARVGCVDWVVEIATEARRDEIGNILLPDRAYTTARQRLGLCQDAVKAEEQEGSETVGKVTRSMRQRLGQDAPSIPLPEFWRRRGIKQEDDRESGPKVESDFTDPSLPEQPAEEAEVDALTATAPQDQISNSTSDDTESTPQQSVEGTVMQAETSRTKSKVVNLSKLLAERMREKRQMKTLLLRTHQSLRKRKSTAEDDGERGKESSAGVAEGEGEDEEEGMEADAETLANTVANSGATRDDNAATEGNTTSGDGAAESHGASENDQPAPPTDTKTVKQEQEDETLSIL</sequence>
<feature type="compositionally biased region" description="Polar residues" evidence="1">
    <location>
        <begin position="434"/>
        <end position="465"/>
    </location>
</feature>
<organism evidence="2 3">
    <name type="scientific">Ustilago trichophora</name>
    <dbReference type="NCBI Taxonomy" id="86804"/>
    <lineage>
        <taxon>Eukaryota</taxon>
        <taxon>Fungi</taxon>
        <taxon>Dikarya</taxon>
        <taxon>Basidiomycota</taxon>
        <taxon>Ustilaginomycotina</taxon>
        <taxon>Ustilaginomycetes</taxon>
        <taxon>Ustilaginales</taxon>
        <taxon>Ustilaginaceae</taxon>
        <taxon>Ustilago</taxon>
    </lineage>
</organism>
<feature type="compositionally biased region" description="Basic and acidic residues" evidence="1">
    <location>
        <begin position="479"/>
        <end position="488"/>
    </location>
</feature>
<keyword evidence="3" id="KW-1185">Reference proteome</keyword>
<feature type="compositionally biased region" description="Low complexity" evidence="1">
    <location>
        <begin position="11"/>
        <end position="48"/>
    </location>
</feature>
<evidence type="ECO:0000313" key="2">
    <source>
        <dbReference type="EMBL" id="SPO19994.1"/>
    </source>
</evidence>
<dbReference type="EMBL" id="OOIN01000001">
    <property type="protein sequence ID" value="SPO19994.1"/>
    <property type="molecule type" value="Genomic_DNA"/>
</dbReference>
<protein>
    <submittedName>
        <fullName evidence="2">Uncharacterized protein</fullName>
    </submittedName>
</protein>
<dbReference type="AlphaFoldDB" id="A0A5C3DP55"/>
<feature type="compositionally biased region" description="Basic and acidic residues" evidence="1">
    <location>
        <begin position="120"/>
        <end position="136"/>
    </location>
</feature>
<feature type="region of interest" description="Disordered" evidence="1">
    <location>
        <begin position="1"/>
        <end position="169"/>
    </location>
</feature>
<proteinExistence type="predicted"/>
<accession>A0A5C3DP55</accession>
<feature type="compositionally biased region" description="Basic residues" evidence="1">
    <location>
        <begin position="59"/>
        <end position="73"/>
    </location>
</feature>
<dbReference type="OrthoDB" id="2556600at2759"/>
<dbReference type="Proteomes" id="UP000324022">
    <property type="component" value="Unassembled WGS sequence"/>
</dbReference>
<feature type="compositionally biased region" description="Acidic residues" evidence="1">
    <location>
        <begin position="524"/>
        <end position="537"/>
    </location>
</feature>